<name>A0AAD9QJL4_ACRCE</name>
<reference evidence="4" key="1">
    <citation type="journal article" date="2023" name="G3 (Bethesda)">
        <title>Whole genome assembly and annotation of the endangered Caribbean coral Acropora cervicornis.</title>
        <authorList>
            <person name="Selwyn J.D."/>
            <person name="Vollmer S.V."/>
        </authorList>
    </citation>
    <scope>NUCLEOTIDE SEQUENCE</scope>
    <source>
        <strain evidence="4">K2</strain>
    </source>
</reference>
<evidence type="ECO:0000313" key="5">
    <source>
        <dbReference type="Proteomes" id="UP001249851"/>
    </source>
</evidence>
<dbReference type="AlphaFoldDB" id="A0AAD9QJL4"/>
<gene>
    <name evidence="4" type="ORF">P5673_014150</name>
</gene>
<feature type="signal peptide" evidence="2">
    <location>
        <begin position="1"/>
        <end position="26"/>
    </location>
</feature>
<keyword evidence="1" id="KW-0325">Glycoprotein</keyword>
<dbReference type="SMART" id="SM00423">
    <property type="entry name" value="PSI"/>
    <property type="match status" value="1"/>
</dbReference>
<protein>
    <recommendedName>
        <fullName evidence="3">PSI domain-containing protein</fullName>
    </recommendedName>
</protein>
<evidence type="ECO:0000256" key="2">
    <source>
        <dbReference type="SAM" id="SignalP"/>
    </source>
</evidence>
<keyword evidence="5" id="KW-1185">Reference proteome</keyword>
<feature type="domain" description="PSI" evidence="3">
    <location>
        <begin position="29"/>
        <end position="80"/>
    </location>
</feature>
<proteinExistence type="predicted"/>
<keyword evidence="2" id="KW-0732">Signal</keyword>
<evidence type="ECO:0000259" key="3">
    <source>
        <dbReference type="SMART" id="SM00423"/>
    </source>
</evidence>
<reference evidence="4" key="2">
    <citation type="journal article" date="2023" name="Science">
        <title>Genomic signatures of disease resistance in endangered staghorn corals.</title>
        <authorList>
            <person name="Vollmer S.V."/>
            <person name="Selwyn J.D."/>
            <person name="Despard B.A."/>
            <person name="Roesel C.L."/>
        </authorList>
    </citation>
    <scope>NUCLEOTIDE SEQUENCE</scope>
    <source>
        <strain evidence="4">K2</strain>
    </source>
</reference>
<dbReference type="Proteomes" id="UP001249851">
    <property type="component" value="Unassembled WGS sequence"/>
</dbReference>
<dbReference type="InterPro" id="IPR016201">
    <property type="entry name" value="PSI"/>
</dbReference>
<accession>A0AAD9QJL4</accession>
<feature type="chain" id="PRO_5042244851" description="PSI domain-containing protein" evidence="2">
    <location>
        <begin position="27"/>
        <end position="82"/>
    </location>
</feature>
<sequence length="82" mass="9427">MISFELVSIIFAILFFHFISHHQVQADKNCSQLTNATCDDCIKDGCTYCDSTKTCMKFDLFADIVWDKCPGQEWKFKQCSGE</sequence>
<evidence type="ECO:0000256" key="1">
    <source>
        <dbReference type="ARBA" id="ARBA00023180"/>
    </source>
</evidence>
<comment type="caution">
    <text evidence="4">The sequence shown here is derived from an EMBL/GenBank/DDBJ whole genome shotgun (WGS) entry which is preliminary data.</text>
</comment>
<organism evidence="4 5">
    <name type="scientific">Acropora cervicornis</name>
    <name type="common">Staghorn coral</name>
    <dbReference type="NCBI Taxonomy" id="6130"/>
    <lineage>
        <taxon>Eukaryota</taxon>
        <taxon>Metazoa</taxon>
        <taxon>Cnidaria</taxon>
        <taxon>Anthozoa</taxon>
        <taxon>Hexacorallia</taxon>
        <taxon>Scleractinia</taxon>
        <taxon>Astrocoeniina</taxon>
        <taxon>Acroporidae</taxon>
        <taxon>Acropora</taxon>
    </lineage>
</organism>
<dbReference type="EMBL" id="JARQWQ010000028">
    <property type="protein sequence ID" value="KAK2562485.1"/>
    <property type="molecule type" value="Genomic_DNA"/>
</dbReference>
<evidence type="ECO:0000313" key="4">
    <source>
        <dbReference type="EMBL" id="KAK2562485.1"/>
    </source>
</evidence>